<evidence type="ECO:0000313" key="17">
    <source>
        <dbReference type="EMBL" id="JAB80153.1"/>
    </source>
</evidence>
<accession>V5HZJ3</accession>
<dbReference type="PROSITE" id="PS00108">
    <property type="entry name" value="PROTEIN_KINASE_ST"/>
    <property type="match status" value="1"/>
</dbReference>
<comment type="cofactor">
    <cofactor evidence="2">
        <name>Mg(2+)</name>
        <dbReference type="ChEBI" id="CHEBI:18420"/>
    </cofactor>
</comment>
<dbReference type="FunFam" id="1.10.510.10:FF:000245">
    <property type="entry name" value="serine/threonine-protein kinase STK11"/>
    <property type="match status" value="1"/>
</dbReference>
<dbReference type="GO" id="GO:0005737">
    <property type="term" value="C:cytoplasm"/>
    <property type="evidence" value="ECO:0007669"/>
    <property type="project" value="TreeGrafter"/>
</dbReference>
<dbReference type="PROSITE" id="PS50011">
    <property type="entry name" value="PROTEIN_KINASE_DOM"/>
    <property type="match status" value="1"/>
</dbReference>
<dbReference type="GO" id="GO:0035556">
    <property type="term" value="P:intracellular signal transduction"/>
    <property type="evidence" value="ECO:0007669"/>
    <property type="project" value="TreeGrafter"/>
</dbReference>
<comment type="cofactor">
    <cofactor evidence="1">
        <name>Mn(2+)</name>
        <dbReference type="ChEBI" id="CHEBI:29035"/>
    </cofactor>
</comment>
<dbReference type="Gene3D" id="1.10.510.10">
    <property type="entry name" value="Transferase(Phosphotransferase) domain 1"/>
    <property type="match status" value="1"/>
</dbReference>
<dbReference type="InterPro" id="IPR011009">
    <property type="entry name" value="Kinase-like_dom_sf"/>
</dbReference>
<dbReference type="SUPFAM" id="SSF56112">
    <property type="entry name" value="Protein kinase-like (PK-like)"/>
    <property type="match status" value="1"/>
</dbReference>
<keyword evidence="6" id="KW-0808">Transferase</keyword>
<reference evidence="17" key="1">
    <citation type="journal article" date="2015" name="Sci. Rep.">
        <title>Tissue- and time-dependent transcription in Ixodes ricinus salivary glands and midguts when blood feeding on the vertebrate host.</title>
        <authorList>
            <person name="Kotsyfakis M."/>
            <person name="Schwarz A."/>
            <person name="Erhart J."/>
            <person name="Ribeiro J.M."/>
        </authorList>
    </citation>
    <scope>NUCLEOTIDE SEQUENCE</scope>
    <source>
        <tissue evidence="17">Salivary gland and midgut</tissue>
    </source>
</reference>
<feature type="domain" description="Protein kinase" evidence="16">
    <location>
        <begin position="1"/>
        <end position="206"/>
    </location>
</feature>
<comment type="similarity">
    <text evidence="3">Belongs to the protein kinase superfamily. CAMK Ser/Thr protein kinase family. LKB1 subfamily.</text>
</comment>
<dbReference type="GO" id="GO:0046872">
    <property type="term" value="F:metal ion binding"/>
    <property type="evidence" value="ECO:0007669"/>
    <property type="project" value="UniProtKB-KW"/>
</dbReference>
<evidence type="ECO:0000256" key="8">
    <source>
        <dbReference type="ARBA" id="ARBA00022741"/>
    </source>
</evidence>
<protein>
    <recommendedName>
        <fullName evidence="4">non-specific serine/threonine protein kinase</fullName>
        <ecNumber evidence="4">2.7.11.1</ecNumber>
    </recommendedName>
</protein>
<dbReference type="SMART" id="SM00220">
    <property type="entry name" value="S_TKc"/>
    <property type="match status" value="1"/>
</dbReference>
<evidence type="ECO:0000256" key="2">
    <source>
        <dbReference type="ARBA" id="ARBA00001946"/>
    </source>
</evidence>
<keyword evidence="9 17" id="KW-0418">Kinase</keyword>
<keyword evidence="7" id="KW-0479">Metal-binding</keyword>
<evidence type="ECO:0000256" key="13">
    <source>
        <dbReference type="ARBA" id="ARBA00047899"/>
    </source>
</evidence>
<feature type="compositionally biased region" description="Acidic residues" evidence="15">
    <location>
        <begin position="254"/>
        <end position="265"/>
    </location>
</feature>
<evidence type="ECO:0000256" key="14">
    <source>
        <dbReference type="ARBA" id="ARBA00048679"/>
    </source>
</evidence>
<dbReference type="InterPro" id="IPR008271">
    <property type="entry name" value="Ser/Thr_kinase_AS"/>
</dbReference>
<dbReference type="PANTHER" id="PTHR24346:SF94">
    <property type="entry name" value="NON-SPECIFIC SERINE_THREONINE PROTEIN KINASE"/>
    <property type="match status" value="1"/>
</dbReference>
<dbReference type="PANTHER" id="PTHR24346">
    <property type="entry name" value="MAP/MICROTUBULE AFFINITY-REGULATING KINASE"/>
    <property type="match status" value="1"/>
</dbReference>
<evidence type="ECO:0000256" key="6">
    <source>
        <dbReference type="ARBA" id="ARBA00022679"/>
    </source>
</evidence>
<evidence type="ECO:0000256" key="5">
    <source>
        <dbReference type="ARBA" id="ARBA00022527"/>
    </source>
</evidence>
<dbReference type="GO" id="GO:0005524">
    <property type="term" value="F:ATP binding"/>
    <property type="evidence" value="ECO:0007669"/>
    <property type="project" value="UniProtKB-KW"/>
</dbReference>
<evidence type="ECO:0000259" key="16">
    <source>
        <dbReference type="PROSITE" id="PS50011"/>
    </source>
</evidence>
<evidence type="ECO:0000256" key="12">
    <source>
        <dbReference type="ARBA" id="ARBA00023211"/>
    </source>
</evidence>
<comment type="catalytic activity">
    <reaction evidence="13">
        <text>L-threonyl-[protein] + ATP = O-phospho-L-threonyl-[protein] + ADP + H(+)</text>
        <dbReference type="Rhea" id="RHEA:46608"/>
        <dbReference type="Rhea" id="RHEA-COMP:11060"/>
        <dbReference type="Rhea" id="RHEA-COMP:11605"/>
        <dbReference type="ChEBI" id="CHEBI:15378"/>
        <dbReference type="ChEBI" id="CHEBI:30013"/>
        <dbReference type="ChEBI" id="CHEBI:30616"/>
        <dbReference type="ChEBI" id="CHEBI:61977"/>
        <dbReference type="ChEBI" id="CHEBI:456216"/>
        <dbReference type="EC" id="2.7.11.1"/>
    </reaction>
</comment>
<dbReference type="GO" id="GO:0004674">
    <property type="term" value="F:protein serine/threonine kinase activity"/>
    <property type="evidence" value="ECO:0007669"/>
    <property type="project" value="UniProtKB-KW"/>
</dbReference>
<dbReference type="EC" id="2.7.11.1" evidence="4"/>
<evidence type="ECO:0000256" key="11">
    <source>
        <dbReference type="ARBA" id="ARBA00022842"/>
    </source>
</evidence>
<name>V5HZJ3_IXORI</name>
<dbReference type="EMBL" id="GANP01004315">
    <property type="protein sequence ID" value="JAB80153.1"/>
    <property type="molecule type" value="mRNA"/>
</dbReference>
<keyword evidence="5" id="KW-0723">Serine/threonine-protein kinase</keyword>
<organism evidence="17">
    <name type="scientific">Ixodes ricinus</name>
    <name type="common">Common tick</name>
    <name type="synonym">Acarus ricinus</name>
    <dbReference type="NCBI Taxonomy" id="34613"/>
    <lineage>
        <taxon>Eukaryota</taxon>
        <taxon>Metazoa</taxon>
        <taxon>Ecdysozoa</taxon>
        <taxon>Arthropoda</taxon>
        <taxon>Chelicerata</taxon>
        <taxon>Arachnida</taxon>
        <taxon>Acari</taxon>
        <taxon>Parasitiformes</taxon>
        <taxon>Ixodida</taxon>
        <taxon>Ixodoidea</taxon>
        <taxon>Ixodidae</taxon>
        <taxon>Ixodinae</taxon>
        <taxon>Ixodes</taxon>
    </lineage>
</organism>
<evidence type="ECO:0000256" key="7">
    <source>
        <dbReference type="ARBA" id="ARBA00022723"/>
    </source>
</evidence>
<evidence type="ECO:0000256" key="10">
    <source>
        <dbReference type="ARBA" id="ARBA00022840"/>
    </source>
</evidence>
<sequence>MLSHKNVIKLVDVLYDDQKQKMYMVMEYCVSVVQELLDSVADKKLPIWQAHGYFCQLLSGLEYLHSKGIVHKDIKPGNLLLTNCGTLKISDLGVAEALDHFAIDDTCHTSQGSPAFQPPEIANGLDSFSGFKVDVWSSGVTLFNITTGKYPFEGDNIYKLFENIGSGVFEVPTEVDPLLASLLKGMLDKNPRQRLALEQVQHHDWVRKKHPRLLEYVPIPERSKGDALRSMTVIPYLRHVSSENGRRCRVNSCTDEEEEDDEDSQEYYTEHDLQELRQRADDCNRATRRGLPGLLSRSRVLGGCQQS</sequence>
<keyword evidence="8" id="KW-0547">Nucleotide-binding</keyword>
<keyword evidence="12" id="KW-0464">Manganese</keyword>
<evidence type="ECO:0000256" key="1">
    <source>
        <dbReference type="ARBA" id="ARBA00001936"/>
    </source>
</evidence>
<evidence type="ECO:0000256" key="15">
    <source>
        <dbReference type="SAM" id="MobiDB-lite"/>
    </source>
</evidence>
<keyword evidence="11" id="KW-0460">Magnesium</keyword>
<comment type="catalytic activity">
    <reaction evidence="14">
        <text>L-seryl-[protein] + ATP = O-phospho-L-seryl-[protein] + ADP + H(+)</text>
        <dbReference type="Rhea" id="RHEA:17989"/>
        <dbReference type="Rhea" id="RHEA-COMP:9863"/>
        <dbReference type="Rhea" id="RHEA-COMP:11604"/>
        <dbReference type="ChEBI" id="CHEBI:15378"/>
        <dbReference type="ChEBI" id="CHEBI:29999"/>
        <dbReference type="ChEBI" id="CHEBI:30616"/>
        <dbReference type="ChEBI" id="CHEBI:83421"/>
        <dbReference type="ChEBI" id="CHEBI:456216"/>
        <dbReference type="EC" id="2.7.11.1"/>
    </reaction>
</comment>
<dbReference type="AlphaFoldDB" id="V5HZJ3"/>
<evidence type="ECO:0000256" key="3">
    <source>
        <dbReference type="ARBA" id="ARBA00009985"/>
    </source>
</evidence>
<feature type="region of interest" description="Disordered" evidence="15">
    <location>
        <begin position="251"/>
        <end position="273"/>
    </location>
</feature>
<dbReference type="Pfam" id="PF00069">
    <property type="entry name" value="Pkinase"/>
    <property type="match status" value="1"/>
</dbReference>
<dbReference type="InterPro" id="IPR000719">
    <property type="entry name" value="Prot_kinase_dom"/>
</dbReference>
<evidence type="ECO:0000256" key="4">
    <source>
        <dbReference type="ARBA" id="ARBA00012513"/>
    </source>
</evidence>
<proteinExistence type="evidence at transcript level"/>
<evidence type="ECO:0000256" key="9">
    <source>
        <dbReference type="ARBA" id="ARBA00022777"/>
    </source>
</evidence>
<keyword evidence="10" id="KW-0067">ATP-binding</keyword>